<protein>
    <submittedName>
        <fullName evidence="2">Asl1-like glycosyl hydrolase catalytic domain-containing protein</fullName>
    </submittedName>
</protein>
<dbReference type="EMBL" id="CAMXCT030001508">
    <property type="protein sequence ID" value="CAL4778047.1"/>
    <property type="molecule type" value="Genomic_DNA"/>
</dbReference>
<name>A0A9P1CFN4_9DINO</name>
<proteinExistence type="predicted"/>
<reference evidence="1" key="1">
    <citation type="submission" date="2022-10" db="EMBL/GenBank/DDBJ databases">
        <authorList>
            <person name="Chen Y."/>
            <person name="Dougan E. K."/>
            <person name="Chan C."/>
            <person name="Rhodes N."/>
            <person name="Thang M."/>
        </authorList>
    </citation>
    <scope>NUCLEOTIDE SEQUENCE</scope>
</reference>
<reference evidence="2 3" key="2">
    <citation type="submission" date="2024-05" db="EMBL/GenBank/DDBJ databases">
        <authorList>
            <person name="Chen Y."/>
            <person name="Shah S."/>
            <person name="Dougan E. K."/>
            <person name="Thang M."/>
            <person name="Chan C."/>
        </authorList>
    </citation>
    <scope>NUCLEOTIDE SEQUENCE [LARGE SCALE GENOMIC DNA]</scope>
</reference>
<keyword evidence="3" id="KW-1185">Reference proteome</keyword>
<gene>
    <name evidence="1" type="ORF">C1SCF055_LOCUS17696</name>
</gene>
<dbReference type="AlphaFoldDB" id="A0A9P1CFN4"/>
<dbReference type="OrthoDB" id="407253at2759"/>
<feature type="non-terminal residue" evidence="1">
    <location>
        <position position="1"/>
    </location>
</feature>
<dbReference type="GO" id="GO:0016787">
    <property type="term" value="F:hydrolase activity"/>
    <property type="evidence" value="ECO:0007669"/>
    <property type="project" value="UniProtKB-KW"/>
</dbReference>
<evidence type="ECO:0000313" key="2">
    <source>
        <dbReference type="EMBL" id="CAL4778047.1"/>
    </source>
</evidence>
<dbReference type="EMBL" id="CAMXCT010001508">
    <property type="protein sequence ID" value="CAI3990735.1"/>
    <property type="molecule type" value="Genomic_DNA"/>
</dbReference>
<sequence>VGLHFYAFDCQPRATKAYESFEERVRQIGTLMEKYAFLKGAIINEVGMLNCGGPTADDPICVPDSGKFPAKDVPDFGCPSNEDLPDGSATFISEIVELSASVTTSDGRPVVKSFSWFNIDRQGGTYNLRLFNDDGSINKVGDAYMRSCEKWGEMLL</sequence>
<dbReference type="Proteomes" id="UP001152797">
    <property type="component" value="Unassembled WGS sequence"/>
</dbReference>
<accession>A0A9P1CFN4</accession>
<comment type="caution">
    <text evidence="1">The sequence shown here is derived from an EMBL/GenBank/DDBJ whole genome shotgun (WGS) entry which is preliminary data.</text>
</comment>
<organism evidence="1">
    <name type="scientific">Cladocopium goreaui</name>
    <dbReference type="NCBI Taxonomy" id="2562237"/>
    <lineage>
        <taxon>Eukaryota</taxon>
        <taxon>Sar</taxon>
        <taxon>Alveolata</taxon>
        <taxon>Dinophyceae</taxon>
        <taxon>Suessiales</taxon>
        <taxon>Symbiodiniaceae</taxon>
        <taxon>Cladocopium</taxon>
    </lineage>
</organism>
<evidence type="ECO:0000313" key="1">
    <source>
        <dbReference type="EMBL" id="CAI3990735.1"/>
    </source>
</evidence>
<dbReference type="EMBL" id="CAMXCT020001508">
    <property type="protein sequence ID" value="CAL1144110.1"/>
    <property type="molecule type" value="Genomic_DNA"/>
</dbReference>
<keyword evidence="2" id="KW-0378">Hydrolase</keyword>
<evidence type="ECO:0000313" key="3">
    <source>
        <dbReference type="Proteomes" id="UP001152797"/>
    </source>
</evidence>